<evidence type="ECO:0000313" key="2">
    <source>
        <dbReference type="Proteomes" id="UP000266643"/>
    </source>
</evidence>
<proteinExistence type="predicted"/>
<dbReference type="EMBL" id="QUTD01008954">
    <property type="protein sequence ID" value="RHY44219.1"/>
    <property type="molecule type" value="Genomic_DNA"/>
</dbReference>
<accession>A0A397CJM0</accession>
<dbReference type="AlphaFoldDB" id="A0A397CJM0"/>
<dbReference type="Proteomes" id="UP000266643">
    <property type="component" value="Unassembled WGS sequence"/>
</dbReference>
<protein>
    <submittedName>
        <fullName evidence="1">Uncharacterized protein</fullName>
    </submittedName>
</protein>
<reference evidence="1 2" key="1">
    <citation type="submission" date="2018-08" db="EMBL/GenBank/DDBJ databases">
        <title>Aphanomyces genome sequencing and annotation.</title>
        <authorList>
            <person name="Minardi D."/>
            <person name="Oidtmann B."/>
            <person name="Van Der Giezen M."/>
            <person name="Studholme D.J."/>
        </authorList>
    </citation>
    <scope>NUCLEOTIDE SEQUENCE [LARGE SCALE GENOMIC DNA]</scope>
    <source>
        <strain evidence="1 2">D2</strain>
    </source>
</reference>
<organism evidence="1 2">
    <name type="scientific">Aphanomyces astaci</name>
    <name type="common">Crayfish plague agent</name>
    <dbReference type="NCBI Taxonomy" id="112090"/>
    <lineage>
        <taxon>Eukaryota</taxon>
        <taxon>Sar</taxon>
        <taxon>Stramenopiles</taxon>
        <taxon>Oomycota</taxon>
        <taxon>Saprolegniomycetes</taxon>
        <taxon>Saprolegniales</taxon>
        <taxon>Verrucalvaceae</taxon>
        <taxon>Aphanomyces</taxon>
    </lineage>
</organism>
<gene>
    <name evidence="1" type="ORF">DYB30_010496</name>
</gene>
<evidence type="ECO:0000313" key="1">
    <source>
        <dbReference type="EMBL" id="RHY44219.1"/>
    </source>
</evidence>
<sequence length="137" mass="15796">MFCCWTLRWTNEIAASETLDQEMPIVAVGDKSYELSEVLASDRLDALFSDAWTGSRVWNASIFLSKQLLRLHDERQFITTALQSVCYLSYEERGDNAALADFHACSRDYLTHELVLQEGKIHLYRITQKDLREISSN</sequence>
<comment type="caution">
    <text evidence="1">The sequence shown here is derived from an EMBL/GenBank/DDBJ whole genome shotgun (WGS) entry which is preliminary data.</text>
</comment>
<dbReference type="VEuPathDB" id="FungiDB:H257_01415"/>
<name>A0A397CJM0_APHAT</name>